<protein>
    <submittedName>
        <fullName evidence="1">Uncharacterized protein</fullName>
    </submittedName>
</protein>
<accession>A0A0F3IPQ2</accession>
<keyword evidence="2" id="KW-1185">Reference proteome</keyword>
<reference evidence="1 2" key="1">
    <citation type="submission" date="2015-03" db="EMBL/GenBank/DDBJ databases">
        <title>Draft genome sequence of Elstera litoralis.</title>
        <authorList>
            <person name="Rahalkar M.C."/>
            <person name="Dhakephalkar P.K."/>
            <person name="Pore S.D."/>
            <person name="Arora P."/>
            <person name="Kapse N.G."/>
            <person name="Pandit P.S."/>
        </authorList>
    </citation>
    <scope>NUCLEOTIDE SEQUENCE [LARGE SCALE GENOMIC DNA]</scope>
    <source>
        <strain evidence="1 2">Dia-1</strain>
    </source>
</reference>
<name>A0A0F3IPQ2_9PROT</name>
<dbReference type="OrthoDB" id="9808428at2"/>
<comment type="caution">
    <text evidence="1">The sequence shown here is derived from an EMBL/GenBank/DDBJ whole genome shotgun (WGS) entry which is preliminary data.</text>
</comment>
<proteinExistence type="predicted"/>
<dbReference type="RefSeq" id="WP_045777420.1">
    <property type="nucleotide sequence ID" value="NZ_LAJY01000811.1"/>
</dbReference>
<sequence length="135" mass="15750">MVIEDMICYQHYFIDLFHEKFADNPDIISRYNGYGSNEIVVALRKVIIYGVFTNVLEPPGFQDKVGDILTDQAGSILSKFYKTGEYDIPRLEYLDGAKYVTPSPESLRKIYSYCDRFYKYPNFRGKICDVFFGIF</sequence>
<gene>
    <name evidence="1" type="ORF">VZ95_19915</name>
</gene>
<evidence type="ECO:0000313" key="1">
    <source>
        <dbReference type="EMBL" id="KJV07559.1"/>
    </source>
</evidence>
<evidence type="ECO:0000313" key="2">
    <source>
        <dbReference type="Proteomes" id="UP000033774"/>
    </source>
</evidence>
<dbReference type="AlphaFoldDB" id="A0A0F3IPQ2"/>
<dbReference type="Proteomes" id="UP000033774">
    <property type="component" value="Unassembled WGS sequence"/>
</dbReference>
<dbReference type="EMBL" id="LAJY01000811">
    <property type="protein sequence ID" value="KJV07559.1"/>
    <property type="molecule type" value="Genomic_DNA"/>
</dbReference>
<organism evidence="1 2">
    <name type="scientific">Elstera litoralis</name>
    <dbReference type="NCBI Taxonomy" id="552518"/>
    <lineage>
        <taxon>Bacteria</taxon>
        <taxon>Pseudomonadati</taxon>
        <taxon>Pseudomonadota</taxon>
        <taxon>Alphaproteobacteria</taxon>
        <taxon>Rhodospirillales</taxon>
        <taxon>Rhodospirillaceae</taxon>
        <taxon>Elstera</taxon>
    </lineage>
</organism>